<reference evidence="2 3" key="1">
    <citation type="journal article" date="2017" name="Front. Microbiol.">
        <title>Comparative Genomic Analysis of the Class Epsilonproteobacteria and Proposed Reclassification to Epsilonbacteraeota (phyl. nov.).</title>
        <authorList>
            <person name="Waite D.W."/>
            <person name="Vanwonterghem I."/>
            <person name="Rinke C."/>
            <person name="Parks D.H."/>
            <person name="Zhang Y."/>
            <person name="Takai K."/>
            <person name="Sievert S.M."/>
            <person name="Simon J."/>
            <person name="Campbell B.J."/>
            <person name="Hanson T.E."/>
            <person name="Woyke T."/>
            <person name="Klotz M.G."/>
            <person name="Hugenholtz P."/>
        </authorList>
    </citation>
    <scope>NUCLEOTIDE SEQUENCE [LARGE SCALE GENOMIC DNA]</scope>
    <source>
        <strain evidence="2">UBA11420</strain>
    </source>
</reference>
<dbReference type="Proteomes" id="UP000231638">
    <property type="component" value="Unassembled WGS sequence"/>
</dbReference>
<proteinExistence type="inferred from homology"/>
<name>A0A2D3WK35_9BACT</name>
<protein>
    <recommendedName>
        <fullName evidence="1">UPF0763 protein CFH80_02505</fullName>
    </recommendedName>
</protein>
<dbReference type="STRING" id="366522.GCA_001548055_02316"/>
<evidence type="ECO:0000313" key="2">
    <source>
        <dbReference type="EMBL" id="DAB36893.1"/>
    </source>
</evidence>
<gene>
    <name evidence="2" type="ORF">CFH80_02505</name>
</gene>
<dbReference type="Pfam" id="PF10788">
    <property type="entry name" value="DUF2603"/>
    <property type="match status" value="1"/>
</dbReference>
<dbReference type="AlphaFoldDB" id="A0A2D3WK35"/>
<comment type="caution">
    <text evidence="2">The sequence shown here is derived from an EMBL/GenBank/DDBJ whole genome shotgun (WGS) entry which is preliminary data.</text>
</comment>
<accession>A0A2D3WK35</accession>
<organism evidence="2 3">
    <name type="scientific">Sulfurospirillum cavolei</name>
    <dbReference type="NCBI Taxonomy" id="366522"/>
    <lineage>
        <taxon>Bacteria</taxon>
        <taxon>Pseudomonadati</taxon>
        <taxon>Campylobacterota</taxon>
        <taxon>Epsilonproteobacteria</taxon>
        <taxon>Campylobacterales</taxon>
        <taxon>Sulfurospirillaceae</taxon>
        <taxon>Sulfurospirillum</taxon>
    </lineage>
</organism>
<dbReference type="InterPro" id="IPR019724">
    <property type="entry name" value="UPF0763"/>
</dbReference>
<sequence>MEFKKRKEFKMIEKISKNLSPTKQKEQTVLEILPNDTDETKLLRLKNGSWDNTKEPWLVYDEKQQLHALLSIETLSKMIEHFKEAEQEALFLKLEKSILKHLPLDFHDVLSVAMEELNRSKKKNIDFDTLIAKIKKEHPNLFLDLKDLYLPEGSSIISASTR</sequence>
<dbReference type="HAMAP" id="MF_02110">
    <property type="entry name" value="UPF0763"/>
    <property type="match status" value="1"/>
</dbReference>
<comment type="similarity">
    <text evidence="1">Belongs to the UPF0763 family.</text>
</comment>
<evidence type="ECO:0000313" key="3">
    <source>
        <dbReference type="Proteomes" id="UP000231638"/>
    </source>
</evidence>
<dbReference type="EMBL" id="DLUG01000069">
    <property type="protein sequence ID" value="DAB36893.1"/>
    <property type="molecule type" value="Genomic_DNA"/>
</dbReference>
<evidence type="ECO:0000256" key="1">
    <source>
        <dbReference type="HAMAP-Rule" id="MF_02110"/>
    </source>
</evidence>